<dbReference type="AlphaFoldDB" id="A0AAV8VHJ6"/>
<accession>A0AAV8VHJ6</accession>
<dbReference type="EMBL" id="JANEYG010000089">
    <property type="protein sequence ID" value="KAJ8913688.1"/>
    <property type="molecule type" value="Genomic_DNA"/>
</dbReference>
<evidence type="ECO:0000313" key="2">
    <source>
        <dbReference type="Proteomes" id="UP001159042"/>
    </source>
</evidence>
<organism evidence="1 2">
    <name type="scientific">Exocentrus adspersus</name>
    <dbReference type="NCBI Taxonomy" id="1586481"/>
    <lineage>
        <taxon>Eukaryota</taxon>
        <taxon>Metazoa</taxon>
        <taxon>Ecdysozoa</taxon>
        <taxon>Arthropoda</taxon>
        <taxon>Hexapoda</taxon>
        <taxon>Insecta</taxon>
        <taxon>Pterygota</taxon>
        <taxon>Neoptera</taxon>
        <taxon>Endopterygota</taxon>
        <taxon>Coleoptera</taxon>
        <taxon>Polyphaga</taxon>
        <taxon>Cucujiformia</taxon>
        <taxon>Chrysomeloidea</taxon>
        <taxon>Cerambycidae</taxon>
        <taxon>Lamiinae</taxon>
        <taxon>Acanthocinini</taxon>
        <taxon>Exocentrus</taxon>
    </lineage>
</organism>
<gene>
    <name evidence="1" type="ORF">NQ315_007405</name>
</gene>
<name>A0AAV8VHJ6_9CUCU</name>
<keyword evidence="2" id="KW-1185">Reference proteome</keyword>
<dbReference type="Proteomes" id="UP001159042">
    <property type="component" value="Unassembled WGS sequence"/>
</dbReference>
<sequence length="133" mass="15373">MDTCWRCLLDIASYYHEQECLAGARRHEEQLLVIDEYQAKRPRLVQECESFESSFMDVSNCSQKAGEEVVGPWNLSKQSSECNLQETAEVNCSLVLDTPRSTRRFPKRRLFPNQRGTAHKKFDYLSLVNVPLA</sequence>
<reference evidence="1 2" key="1">
    <citation type="journal article" date="2023" name="Insect Mol. Biol.">
        <title>Genome sequencing provides insights into the evolution of gene families encoding plant cell wall-degrading enzymes in longhorned beetles.</title>
        <authorList>
            <person name="Shin N.R."/>
            <person name="Okamura Y."/>
            <person name="Kirsch R."/>
            <person name="Pauchet Y."/>
        </authorList>
    </citation>
    <scope>NUCLEOTIDE SEQUENCE [LARGE SCALE GENOMIC DNA]</scope>
    <source>
        <strain evidence="1">EAD_L_NR</strain>
    </source>
</reference>
<protein>
    <submittedName>
        <fullName evidence="1">Uncharacterized protein</fullName>
    </submittedName>
</protein>
<comment type="caution">
    <text evidence="1">The sequence shown here is derived from an EMBL/GenBank/DDBJ whole genome shotgun (WGS) entry which is preliminary data.</text>
</comment>
<proteinExistence type="predicted"/>
<evidence type="ECO:0000313" key="1">
    <source>
        <dbReference type="EMBL" id="KAJ8913688.1"/>
    </source>
</evidence>